<protein>
    <submittedName>
        <fullName evidence="1">Uncharacterized protein</fullName>
    </submittedName>
</protein>
<evidence type="ECO:0000313" key="1">
    <source>
        <dbReference type="EMBL" id="MBX26791.1"/>
    </source>
</evidence>
<organism evidence="1">
    <name type="scientific">Rhizophora mucronata</name>
    <name type="common">Asiatic mangrove</name>
    <dbReference type="NCBI Taxonomy" id="61149"/>
    <lineage>
        <taxon>Eukaryota</taxon>
        <taxon>Viridiplantae</taxon>
        <taxon>Streptophyta</taxon>
        <taxon>Embryophyta</taxon>
        <taxon>Tracheophyta</taxon>
        <taxon>Spermatophyta</taxon>
        <taxon>Magnoliopsida</taxon>
        <taxon>eudicotyledons</taxon>
        <taxon>Gunneridae</taxon>
        <taxon>Pentapetalae</taxon>
        <taxon>rosids</taxon>
        <taxon>fabids</taxon>
        <taxon>Malpighiales</taxon>
        <taxon>Rhizophoraceae</taxon>
        <taxon>Rhizophora</taxon>
    </lineage>
</organism>
<name>A0A2P2M9A5_RHIMU</name>
<proteinExistence type="predicted"/>
<dbReference type="EMBL" id="GGEC01046307">
    <property type="protein sequence ID" value="MBX26791.1"/>
    <property type="molecule type" value="Transcribed_RNA"/>
</dbReference>
<accession>A0A2P2M9A5</accession>
<dbReference type="AlphaFoldDB" id="A0A2P2M9A5"/>
<sequence>MQRKEEVGVGHICKDPLL</sequence>
<reference evidence="1" key="1">
    <citation type="submission" date="2018-02" db="EMBL/GenBank/DDBJ databases">
        <title>Rhizophora mucronata_Transcriptome.</title>
        <authorList>
            <person name="Meera S.P."/>
            <person name="Sreeshan A."/>
            <person name="Augustine A."/>
        </authorList>
    </citation>
    <scope>NUCLEOTIDE SEQUENCE</scope>
    <source>
        <tissue evidence="1">Leaf</tissue>
    </source>
</reference>